<dbReference type="EMBL" id="FNAC01000029">
    <property type="protein sequence ID" value="SDD41872.1"/>
    <property type="molecule type" value="Genomic_DNA"/>
</dbReference>
<name>A0A1G6UKJ1_9BACT</name>
<dbReference type="AlphaFoldDB" id="A0A1G6UKJ1"/>
<dbReference type="GO" id="GO:0030246">
    <property type="term" value="F:carbohydrate binding"/>
    <property type="evidence" value="ECO:0007669"/>
    <property type="project" value="InterPro"/>
</dbReference>
<feature type="chain" id="PRO_5011758165" evidence="1">
    <location>
        <begin position="22"/>
        <end position="214"/>
    </location>
</feature>
<dbReference type="Gene3D" id="2.60.40.10">
    <property type="entry name" value="Immunoglobulins"/>
    <property type="match status" value="1"/>
</dbReference>
<protein>
    <submittedName>
        <fullName evidence="3">CarboxypepD_reg-like domain-containing protein</fullName>
    </submittedName>
</protein>
<accession>A0A1G6UKJ1</accession>
<dbReference type="SUPFAM" id="SSF49452">
    <property type="entry name" value="Starch-binding domain-like"/>
    <property type="match status" value="1"/>
</dbReference>
<dbReference type="InterPro" id="IPR003961">
    <property type="entry name" value="FN3_dom"/>
</dbReference>
<dbReference type="OrthoDB" id="9815657at2"/>
<evidence type="ECO:0000313" key="3">
    <source>
        <dbReference type="EMBL" id="SDD41872.1"/>
    </source>
</evidence>
<dbReference type="InterPro" id="IPR036116">
    <property type="entry name" value="FN3_sf"/>
</dbReference>
<evidence type="ECO:0000313" key="4">
    <source>
        <dbReference type="Proteomes" id="UP000199060"/>
    </source>
</evidence>
<dbReference type="InterPro" id="IPR013783">
    <property type="entry name" value="Ig-like_fold"/>
</dbReference>
<evidence type="ECO:0000259" key="2">
    <source>
        <dbReference type="PROSITE" id="PS50853"/>
    </source>
</evidence>
<proteinExistence type="predicted"/>
<feature type="domain" description="Fibronectin type-III" evidence="2">
    <location>
        <begin position="120"/>
        <end position="214"/>
    </location>
</feature>
<dbReference type="CDD" id="cd00063">
    <property type="entry name" value="FN3"/>
    <property type="match status" value="1"/>
</dbReference>
<dbReference type="PROSITE" id="PS51257">
    <property type="entry name" value="PROKAR_LIPOPROTEIN"/>
    <property type="match status" value="1"/>
</dbReference>
<evidence type="ECO:0000256" key="1">
    <source>
        <dbReference type="SAM" id="SignalP"/>
    </source>
</evidence>
<sequence length="214" mass="23540">MNYRILKIASFSLLLFGISSCEEQLVNVDRFGTITGIVVNGSTYEPLPGVLITTSPASSAVLTDEGGSFQLEKIVAGDVLINARRNEYLTGSINVAVFEEENTSVTFFLLEDENNVGNVVLFDPVPGNGAVDQPLTQTLSWNVDQEDRSVELEYTVYLFESNSTTQTIVSENLANREAVVSNLRPNTTYFWYVVAKFDGKNVANSPTWTFRTGA</sequence>
<dbReference type="SUPFAM" id="SSF49265">
    <property type="entry name" value="Fibronectin type III"/>
    <property type="match status" value="1"/>
</dbReference>
<reference evidence="4" key="1">
    <citation type="submission" date="2016-10" db="EMBL/GenBank/DDBJ databases">
        <authorList>
            <person name="Varghese N."/>
            <person name="Submissions S."/>
        </authorList>
    </citation>
    <scope>NUCLEOTIDE SEQUENCE [LARGE SCALE GENOMIC DNA]</scope>
    <source>
        <strain evidence="4">DSM 23095</strain>
    </source>
</reference>
<dbReference type="STRING" id="686796.SAMN04488104_10297"/>
<dbReference type="PROSITE" id="PS50853">
    <property type="entry name" value="FN3"/>
    <property type="match status" value="1"/>
</dbReference>
<keyword evidence="4" id="KW-1185">Reference proteome</keyword>
<dbReference type="RefSeq" id="WP_087940028.1">
    <property type="nucleotide sequence ID" value="NZ_FNAC01000029.1"/>
</dbReference>
<dbReference type="Proteomes" id="UP000199060">
    <property type="component" value="Unassembled WGS sequence"/>
</dbReference>
<keyword evidence="1" id="KW-0732">Signal</keyword>
<organism evidence="3 4">
    <name type="scientific">Algoriphagus faecimaris</name>
    <dbReference type="NCBI Taxonomy" id="686796"/>
    <lineage>
        <taxon>Bacteria</taxon>
        <taxon>Pseudomonadati</taxon>
        <taxon>Bacteroidota</taxon>
        <taxon>Cytophagia</taxon>
        <taxon>Cytophagales</taxon>
        <taxon>Cyclobacteriaceae</taxon>
        <taxon>Algoriphagus</taxon>
    </lineage>
</organism>
<dbReference type="Pfam" id="PF13715">
    <property type="entry name" value="CarbopepD_reg_2"/>
    <property type="match status" value="1"/>
</dbReference>
<dbReference type="InterPro" id="IPR013784">
    <property type="entry name" value="Carb-bd-like_fold"/>
</dbReference>
<feature type="signal peptide" evidence="1">
    <location>
        <begin position="1"/>
        <end position="21"/>
    </location>
</feature>
<gene>
    <name evidence="3" type="ORF">SAMN04488104_10297</name>
</gene>
<dbReference type="Gene3D" id="2.60.40.1120">
    <property type="entry name" value="Carboxypeptidase-like, regulatory domain"/>
    <property type="match status" value="1"/>
</dbReference>